<dbReference type="Proteomes" id="UP001296776">
    <property type="component" value="Unassembled WGS sequence"/>
</dbReference>
<gene>
    <name evidence="1" type="ORF">CKO40_16785</name>
</gene>
<organism evidence="1 2">
    <name type="scientific">Halochromatium glycolicum</name>
    <dbReference type="NCBI Taxonomy" id="85075"/>
    <lineage>
        <taxon>Bacteria</taxon>
        <taxon>Pseudomonadati</taxon>
        <taxon>Pseudomonadota</taxon>
        <taxon>Gammaproteobacteria</taxon>
        <taxon>Chromatiales</taxon>
        <taxon>Chromatiaceae</taxon>
        <taxon>Halochromatium</taxon>
    </lineage>
</organism>
<dbReference type="PROSITE" id="PS51257">
    <property type="entry name" value="PROKAR_LIPOPROTEIN"/>
    <property type="match status" value="1"/>
</dbReference>
<accession>A0AAJ0XBA1</accession>
<evidence type="ECO:0000313" key="1">
    <source>
        <dbReference type="EMBL" id="MBK1706158.1"/>
    </source>
</evidence>
<keyword evidence="2" id="KW-1185">Reference proteome</keyword>
<protein>
    <submittedName>
        <fullName evidence="1">Uncharacterized protein</fullName>
    </submittedName>
</protein>
<reference evidence="1" key="2">
    <citation type="journal article" date="2020" name="Microorganisms">
        <title>Osmotic Adaptation and Compatible Solute Biosynthesis of Phototrophic Bacteria as Revealed from Genome Analyses.</title>
        <authorList>
            <person name="Imhoff J.F."/>
            <person name="Rahn T."/>
            <person name="Kunzel S."/>
            <person name="Keller A."/>
            <person name="Neulinger S.C."/>
        </authorList>
    </citation>
    <scope>NUCLEOTIDE SEQUENCE</scope>
    <source>
        <strain evidence="1">DSM 11080</strain>
    </source>
</reference>
<evidence type="ECO:0000313" key="2">
    <source>
        <dbReference type="Proteomes" id="UP001296776"/>
    </source>
</evidence>
<dbReference type="EMBL" id="NRSJ01000035">
    <property type="protein sequence ID" value="MBK1706158.1"/>
    <property type="molecule type" value="Genomic_DNA"/>
</dbReference>
<name>A0AAJ0XBA1_9GAMM</name>
<comment type="caution">
    <text evidence="1">The sequence shown here is derived from an EMBL/GenBank/DDBJ whole genome shotgun (WGS) entry which is preliminary data.</text>
</comment>
<proteinExistence type="predicted"/>
<sequence length="306" mass="33746">MPALRLIALLTPLLSGCAGGPPGSTMTMTGCMDPQQADASDLRRNRAQIRGTPLCYRLQRLHEGPFHWTFHILEHRQHPNGPFWVLPHDDENTAFDVAVQAVIDYGGGLLAIDSSGQRHFHGQDPNRNFSRTRAEANRCSGQRQPAPGYVAAVLDHYRGRQGPILALHNNQDGWGGNGGRGSISLHRPIPAHDRYPGHGSGLLRDEDNLIFMAGRRPLRADTRMRREIARLNAAGLNVVYKQVGQRNFDCSLSDYVALHRLGDYFNIEAQHGALDAQQQMVERLLEAIGIAPLDAAPSSPFLEPPS</sequence>
<reference evidence="1" key="1">
    <citation type="submission" date="2017-08" db="EMBL/GenBank/DDBJ databases">
        <authorList>
            <person name="Imhoff J.F."/>
            <person name="Rahn T."/>
            <person name="Kuenzel S."/>
            <person name="Neulinger S.C."/>
        </authorList>
    </citation>
    <scope>NUCLEOTIDE SEQUENCE</scope>
    <source>
        <strain evidence="1">DSM 11080</strain>
    </source>
</reference>
<dbReference type="AlphaFoldDB" id="A0AAJ0XBA1"/>